<gene>
    <name evidence="2" type="ORF">ACFQZM_16625</name>
</gene>
<sequence length="60" mass="5590">MPWDVPGGTGRAGAAVRQETLGGVGFGGTGGRTSPLDGTDGAETDGGDGTGGSALPSGSR</sequence>
<feature type="region of interest" description="Disordered" evidence="1">
    <location>
        <begin position="1"/>
        <end position="60"/>
    </location>
</feature>
<feature type="compositionally biased region" description="Gly residues" evidence="1">
    <location>
        <begin position="22"/>
        <end position="31"/>
    </location>
</feature>
<dbReference type="EMBL" id="JBHTGP010000008">
    <property type="protein sequence ID" value="MFD0686128.1"/>
    <property type="molecule type" value="Genomic_DNA"/>
</dbReference>
<evidence type="ECO:0000313" key="3">
    <source>
        <dbReference type="Proteomes" id="UP001597063"/>
    </source>
</evidence>
<protein>
    <submittedName>
        <fullName evidence="2">Uncharacterized protein</fullName>
    </submittedName>
</protein>
<name>A0ABW2XL39_9ACTN</name>
<evidence type="ECO:0000313" key="2">
    <source>
        <dbReference type="EMBL" id="MFD0686128.1"/>
    </source>
</evidence>
<comment type="caution">
    <text evidence="2">The sequence shown here is derived from an EMBL/GenBank/DDBJ whole genome shotgun (WGS) entry which is preliminary data.</text>
</comment>
<evidence type="ECO:0000256" key="1">
    <source>
        <dbReference type="SAM" id="MobiDB-lite"/>
    </source>
</evidence>
<dbReference type="Proteomes" id="UP001597063">
    <property type="component" value="Unassembled WGS sequence"/>
</dbReference>
<organism evidence="2 3">
    <name type="scientific">Actinomadura fibrosa</name>
    <dbReference type="NCBI Taxonomy" id="111802"/>
    <lineage>
        <taxon>Bacteria</taxon>
        <taxon>Bacillati</taxon>
        <taxon>Actinomycetota</taxon>
        <taxon>Actinomycetes</taxon>
        <taxon>Streptosporangiales</taxon>
        <taxon>Thermomonosporaceae</taxon>
        <taxon>Actinomadura</taxon>
    </lineage>
</organism>
<reference evidence="3" key="1">
    <citation type="journal article" date="2019" name="Int. J. Syst. Evol. Microbiol.">
        <title>The Global Catalogue of Microorganisms (GCM) 10K type strain sequencing project: providing services to taxonomists for standard genome sequencing and annotation.</title>
        <authorList>
            <consortium name="The Broad Institute Genomics Platform"/>
            <consortium name="The Broad Institute Genome Sequencing Center for Infectious Disease"/>
            <person name="Wu L."/>
            <person name="Ma J."/>
        </authorList>
    </citation>
    <scope>NUCLEOTIDE SEQUENCE [LARGE SCALE GENOMIC DNA]</scope>
    <source>
        <strain evidence="3">JCM 9371</strain>
    </source>
</reference>
<accession>A0ABW2XL39</accession>
<dbReference type="RefSeq" id="WP_131764008.1">
    <property type="nucleotide sequence ID" value="NZ_CAACUY010000461.1"/>
</dbReference>
<keyword evidence="3" id="KW-1185">Reference proteome</keyword>
<proteinExistence type="predicted"/>